<dbReference type="EMBL" id="BTGD01000003">
    <property type="protein sequence ID" value="GMM54771.1"/>
    <property type="molecule type" value="Genomic_DNA"/>
</dbReference>
<gene>
    <name evidence="1" type="ORF">DAKH74_013870</name>
</gene>
<evidence type="ECO:0000313" key="1">
    <source>
        <dbReference type="EMBL" id="GMM54771.1"/>
    </source>
</evidence>
<keyword evidence="2" id="KW-1185">Reference proteome</keyword>
<reference evidence="1 2" key="1">
    <citation type="journal article" date="2023" name="Elife">
        <title>Identification of key yeast species and microbe-microbe interactions impacting larval growth of Drosophila in the wild.</title>
        <authorList>
            <person name="Mure A."/>
            <person name="Sugiura Y."/>
            <person name="Maeda R."/>
            <person name="Honda K."/>
            <person name="Sakurai N."/>
            <person name="Takahashi Y."/>
            <person name="Watada M."/>
            <person name="Katoh T."/>
            <person name="Gotoh A."/>
            <person name="Gotoh Y."/>
            <person name="Taniguchi I."/>
            <person name="Nakamura K."/>
            <person name="Hayashi T."/>
            <person name="Katayama T."/>
            <person name="Uemura T."/>
            <person name="Hattori Y."/>
        </authorList>
    </citation>
    <scope>NUCLEOTIDE SEQUENCE [LARGE SCALE GENOMIC DNA]</scope>
    <source>
        <strain evidence="1 2">KH-74</strain>
    </source>
</reference>
<name>A0AAV5RUB8_MAUHU</name>
<accession>A0AAV5RUB8</accession>
<comment type="caution">
    <text evidence="1">The sequence shown here is derived from an EMBL/GenBank/DDBJ whole genome shotgun (WGS) entry which is preliminary data.</text>
</comment>
<evidence type="ECO:0000313" key="2">
    <source>
        <dbReference type="Proteomes" id="UP001377567"/>
    </source>
</evidence>
<protein>
    <recommendedName>
        <fullName evidence="3">hAT-like transposase RNase-H fold domain-containing protein</fullName>
    </recommendedName>
</protein>
<organism evidence="1 2">
    <name type="scientific">Maudiozyma humilis</name>
    <name type="common">Sour dough yeast</name>
    <name type="synonym">Kazachstania humilis</name>
    <dbReference type="NCBI Taxonomy" id="51915"/>
    <lineage>
        <taxon>Eukaryota</taxon>
        <taxon>Fungi</taxon>
        <taxon>Dikarya</taxon>
        <taxon>Ascomycota</taxon>
        <taxon>Saccharomycotina</taxon>
        <taxon>Saccharomycetes</taxon>
        <taxon>Saccharomycetales</taxon>
        <taxon>Saccharomycetaceae</taxon>
        <taxon>Maudiozyma</taxon>
    </lineage>
</organism>
<evidence type="ECO:0008006" key="3">
    <source>
        <dbReference type="Google" id="ProtNLM"/>
    </source>
</evidence>
<dbReference type="AlphaFoldDB" id="A0AAV5RUB8"/>
<proteinExistence type="predicted"/>
<sequence>MLKPFYERLNDYGRDVPSDDKFLNNLHLITQFANMTMVDGRPMVETLLKIDEKWDTRMFSLIEIYEDTHEFVDYLKRNRNQRIQRQGIADSKSSL</sequence>
<dbReference type="Proteomes" id="UP001377567">
    <property type="component" value="Unassembled WGS sequence"/>
</dbReference>